<feature type="domain" description="GspL periplasmic" evidence="11">
    <location>
        <begin position="268"/>
        <end position="375"/>
    </location>
</feature>
<comment type="subcellular location">
    <subcellularLocation>
        <location evidence="1">Cell inner membrane</location>
        <topology evidence="1">Single-pass membrane protein</topology>
    </subcellularLocation>
</comment>
<name>A0A3M6PXD2_9BURK</name>
<sequence length="416" mass="45325">MPILILEAPSSLADASTAVWSFVQSDDGQTVSHSGQSAAALLPQPSKGWDVVLALPVQDISWHRVQLPQISLKDRTRLRAVLQGLLEDQVLEDTAQLHFALEPGAVPGQACWVAVCHADKLQSHLTNLAAHGIAVRRIVPAIAPAQEGHTQTSPTATNLYVLGTAEAPWLVVNPAEDGGVLALPLTSAAATLHATERHPLSVQAEPAVYQLAQQYLGRSVELMESSQRLLRAAASPWDLAQFQFANSGRDKLAQHASASARALWHAPQWRWLRRGVVTLVLVQLLGVNVWAWQARQDLAQQRAQIRQIFTATFPQVPVVLDAPLQMRQELQRLQQRSGALTPAAFEVLAGDAGASLPAGVIPQEIRYEDSRLTLTGLTQNDTRMASWLAQLPQRGLHAQWQEGVLHLTPTQQGERP</sequence>
<dbReference type="InterPro" id="IPR024230">
    <property type="entry name" value="GspL_cyto_dom"/>
</dbReference>
<dbReference type="NCBIfam" id="TIGR01709">
    <property type="entry name" value="typeII_sec_gspL"/>
    <property type="match status" value="1"/>
</dbReference>
<evidence type="ECO:0000256" key="3">
    <source>
        <dbReference type="ARBA" id="ARBA00022448"/>
    </source>
</evidence>
<dbReference type="EMBL" id="RDQM01000020">
    <property type="protein sequence ID" value="RMW95034.1"/>
    <property type="molecule type" value="Genomic_DNA"/>
</dbReference>
<dbReference type="Pfam" id="PF12693">
    <property type="entry name" value="GspL_C"/>
    <property type="match status" value="1"/>
</dbReference>
<evidence type="ECO:0000256" key="7">
    <source>
        <dbReference type="ARBA" id="ARBA00022927"/>
    </source>
</evidence>
<dbReference type="Proteomes" id="UP000267521">
    <property type="component" value="Unassembled WGS sequence"/>
</dbReference>
<keyword evidence="8" id="KW-1133">Transmembrane helix</keyword>
<dbReference type="InterPro" id="IPR007812">
    <property type="entry name" value="T2SS_protein-GspL"/>
</dbReference>
<dbReference type="InterPro" id="IPR043129">
    <property type="entry name" value="ATPase_NBD"/>
</dbReference>
<keyword evidence="5" id="KW-0997">Cell inner membrane</keyword>
<dbReference type="GO" id="GO:0015628">
    <property type="term" value="P:protein secretion by the type II secretion system"/>
    <property type="evidence" value="ECO:0007669"/>
    <property type="project" value="InterPro"/>
</dbReference>
<keyword evidence="7" id="KW-0653">Protein transport</keyword>
<dbReference type="GO" id="GO:0015627">
    <property type="term" value="C:type II protein secretion system complex"/>
    <property type="evidence" value="ECO:0007669"/>
    <property type="project" value="InterPro"/>
</dbReference>
<dbReference type="GO" id="GO:0005886">
    <property type="term" value="C:plasma membrane"/>
    <property type="evidence" value="ECO:0007669"/>
    <property type="project" value="UniProtKB-SubCell"/>
</dbReference>
<dbReference type="Gene3D" id="3.30.420.380">
    <property type="match status" value="1"/>
</dbReference>
<keyword evidence="9" id="KW-0472">Membrane</keyword>
<evidence type="ECO:0000256" key="4">
    <source>
        <dbReference type="ARBA" id="ARBA00022475"/>
    </source>
</evidence>
<evidence type="ECO:0000313" key="12">
    <source>
        <dbReference type="EMBL" id="RMW95034.1"/>
    </source>
</evidence>
<gene>
    <name evidence="12" type="ORF">EBQ26_11815</name>
</gene>
<keyword evidence="6" id="KW-0812">Transmembrane</keyword>
<proteinExistence type="inferred from homology"/>
<reference evidence="12 13" key="1">
    <citation type="submission" date="2018-10" db="EMBL/GenBank/DDBJ databases">
        <title>Comamonadaceae CDC group NO-1 genome sequencing and assembly.</title>
        <authorList>
            <person name="Bernier A.-M."/>
            <person name="Bernard K."/>
        </authorList>
    </citation>
    <scope>NUCLEOTIDE SEQUENCE [LARGE SCALE GENOMIC DNA]</scope>
    <source>
        <strain evidence="12 13">NML970147</strain>
    </source>
</reference>
<dbReference type="RefSeq" id="WP_122239412.1">
    <property type="nucleotide sequence ID" value="NZ_RDQM01000020.1"/>
</dbReference>
<dbReference type="Pfam" id="PF05134">
    <property type="entry name" value="T2SSL"/>
    <property type="match status" value="1"/>
</dbReference>
<protein>
    <submittedName>
        <fullName evidence="12">General secretion pathway protein GspL</fullName>
    </submittedName>
</protein>
<dbReference type="GO" id="GO:0009276">
    <property type="term" value="C:Gram-negative-bacterium-type cell wall"/>
    <property type="evidence" value="ECO:0007669"/>
    <property type="project" value="InterPro"/>
</dbReference>
<dbReference type="InterPro" id="IPR025691">
    <property type="entry name" value="GspL_pp_dom"/>
</dbReference>
<comment type="similarity">
    <text evidence="2">Belongs to the GSP L family.</text>
</comment>
<evidence type="ECO:0000256" key="9">
    <source>
        <dbReference type="ARBA" id="ARBA00023136"/>
    </source>
</evidence>
<accession>A0A3M6PXD2</accession>
<evidence type="ECO:0000256" key="8">
    <source>
        <dbReference type="ARBA" id="ARBA00022989"/>
    </source>
</evidence>
<evidence type="ECO:0000256" key="1">
    <source>
        <dbReference type="ARBA" id="ARBA00004377"/>
    </source>
</evidence>
<dbReference type="SUPFAM" id="SSF53067">
    <property type="entry name" value="Actin-like ATPase domain"/>
    <property type="match status" value="1"/>
</dbReference>
<evidence type="ECO:0000256" key="6">
    <source>
        <dbReference type="ARBA" id="ARBA00022692"/>
    </source>
</evidence>
<comment type="caution">
    <text evidence="12">The sequence shown here is derived from an EMBL/GenBank/DDBJ whole genome shotgun (WGS) entry which is preliminary data.</text>
</comment>
<organism evidence="12 13">
    <name type="scientific">Allofranklinella schreckenbergeri</name>
    <dbReference type="NCBI Taxonomy" id="1076744"/>
    <lineage>
        <taxon>Bacteria</taxon>
        <taxon>Pseudomonadati</taxon>
        <taxon>Pseudomonadota</taxon>
        <taxon>Betaproteobacteria</taxon>
        <taxon>Burkholderiales</taxon>
        <taxon>Comamonadaceae</taxon>
        <taxon>Allofranklinella</taxon>
    </lineage>
</organism>
<dbReference type="AlphaFoldDB" id="A0A3M6PXD2"/>
<evidence type="ECO:0000259" key="10">
    <source>
        <dbReference type="Pfam" id="PF05134"/>
    </source>
</evidence>
<evidence type="ECO:0000256" key="5">
    <source>
        <dbReference type="ARBA" id="ARBA00022519"/>
    </source>
</evidence>
<keyword evidence="3" id="KW-0813">Transport</keyword>
<keyword evidence="4" id="KW-1003">Cell membrane</keyword>
<feature type="domain" description="GspL cytoplasmic actin-ATPase-like" evidence="10">
    <location>
        <begin position="17"/>
        <end position="141"/>
    </location>
</feature>
<evidence type="ECO:0000256" key="2">
    <source>
        <dbReference type="ARBA" id="ARBA00005318"/>
    </source>
</evidence>
<evidence type="ECO:0000259" key="11">
    <source>
        <dbReference type="Pfam" id="PF12693"/>
    </source>
</evidence>
<evidence type="ECO:0000313" key="13">
    <source>
        <dbReference type="Proteomes" id="UP000267521"/>
    </source>
</evidence>